<dbReference type="EMBL" id="SRMA01025308">
    <property type="protein sequence ID" value="TRY96282.1"/>
    <property type="molecule type" value="Genomic_DNA"/>
</dbReference>
<dbReference type="Proteomes" id="UP000316079">
    <property type="component" value="Unassembled WGS sequence"/>
</dbReference>
<sequence>MEDHTTGPSMETVMVKIETSESSRDEEYEDQMKPEESATDQFEILLLENSTLEQPMGIHTKDTNVICSECGKSMRQTVMVKIETSESSRDEEYERVHLPCGTTTSTNLAVRTRLYGHSTFLP</sequence>
<keyword evidence="3" id="KW-1185">Reference proteome</keyword>
<proteinExistence type="predicted"/>
<reference evidence="2 3" key="1">
    <citation type="journal article" date="2019" name="Sci. Data">
        <title>Hybrid genome assembly and annotation of Danionella translucida.</title>
        <authorList>
            <person name="Kadobianskyi M."/>
            <person name="Schulze L."/>
            <person name="Schuelke M."/>
            <person name="Judkewitz B."/>
        </authorList>
    </citation>
    <scope>NUCLEOTIDE SEQUENCE [LARGE SCALE GENOMIC DNA]</scope>
    <source>
        <strain evidence="2 3">Bolton</strain>
    </source>
</reference>
<evidence type="ECO:0000256" key="1">
    <source>
        <dbReference type="SAM" id="MobiDB-lite"/>
    </source>
</evidence>
<reference evidence="2" key="2">
    <citation type="submission" date="2019-04" db="EMBL/GenBank/DDBJ databases">
        <authorList>
            <person name="Kadobianskyi M."/>
            <person name="Schulze L."/>
            <person name="Schuelke M."/>
            <person name="Judkewitz B."/>
        </authorList>
    </citation>
    <scope>NUCLEOTIDE SEQUENCE</scope>
    <source>
        <strain evidence="2">Bolton</strain>
        <tissue evidence="2">Whole-body</tissue>
    </source>
</reference>
<protein>
    <submittedName>
        <fullName evidence="2">Uncharacterized protein</fullName>
    </submittedName>
</protein>
<feature type="region of interest" description="Disordered" evidence="1">
    <location>
        <begin position="1"/>
        <end position="37"/>
    </location>
</feature>
<evidence type="ECO:0000313" key="3">
    <source>
        <dbReference type="Proteomes" id="UP000316079"/>
    </source>
</evidence>
<accession>A0A553R274</accession>
<evidence type="ECO:0000313" key="2">
    <source>
        <dbReference type="EMBL" id="TRY96282.1"/>
    </source>
</evidence>
<comment type="caution">
    <text evidence="2">The sequence shown here is derived from an EMBL/GenBank/DDBJ whole genome shotgun (WGS) entry which is preliminary data.</text>
</comment>
<gene>
    <name evidence="2" type="ORF">DNTS_024013</name>
</gene>
<name>A0A553R274_9TELE</name>
<dbReference type="AlphaFoldDB" id="A0A553R274"/>
<organism evidence="2 3">
    <name type="scientific">Danionella cerebrum</name>
    <dbReference type="NCBI Taxonomy" id="2873325"/>
    <lineage>
        <taxon>Eukaryota</taxon>
        <taxon>Metazoa</taxon>
        <taxon>Chordata</taxon>
        <taxon>Craniata</taxon>
        <taxon>Vertebrata</taxon>
        <taxon>Euteleostomi</taxon>
        <taxon>Actinopterygii</taxon>
        <taxon>Neopterygii</taxon>
        <taxon>Teleostei</taxon>
        <taxon>Ostariophysi</taxon>
        <taxon>Cypriniformes</taxon>
        <taxon>Danionidae</taxon>
        <taxon>Danioninae</taxon>
        <taxon>Danionella</taxon>
    </lineage>
</organism>
<feature type="compositionally biased region" description="Basic and acidic residues" evidence="1">
    <location>
        <begin position="18"/>
        <end position="36"/>
    </location>
</feature>
<dbReference type="EMBL" id="SRMA01025308">
    <property type="protein sequence ID" value="TRY96283.1"/>
    <property type="molecule type" value="Genomic_DNA"/>
</dbReference>